<feature type="signal peptide" evidence="2">
    <location>
        <begin position="1"/>
        <end position="23"/>
    </location>
</feature>
<feature type="compositionally biased region" description="Basic and acidic residues" evidence="1">
    <location>
        <begin position="210"/>
        <end position="234"/>
    </location>
</feature>
<evidence type="ECO:0000313" key="3">
    <source>
        <dbReference type="EMBL" id="EGG03548.1"/>
    </source>
</evidence>
<gene>
    <name evidence="3" type="ORF">MELLADRAFT_90105</name>
</gene>
<dbReference type="HOGENOM" id="CLU_1015920_0_0_1"/>
<feature type="chain" id="PRO_5003315608" description="Secreted protein" evidence="2">
    <location>
        <begin position="24"/>
        <end position="274"/>
    </location>
</feature>
<dbReference type="InParanoid" id="F4RVP1"/>
<feature type="compositionally biased region" description="Basic and acidic residues" evidence="1">
    <location>
        <begin position="247"/>
        <end position="261"/>
    </location>
</feature>
<accession>F4RVP1</accession>
<dbReference type="KEGG" id="mlr:MELLADRAFT_90105"/>
<dbReference type="EMBL" id="GL883124">
    <property type="protein sequence ID" value="EGG03548.1"/>
    <property type="molecule type" value="Genomic_DNA"/>
</dbReference>
<dbReference type="OrthoDB" id="10367316at2759"/>
<keyword evidence="4" id="KW-1185">Reference proteome</keyword>
<evidence type="ECO:0000256" key="1">
    <source>
        <dbReference type="SAM" id="MobiDB-lite"/>
    </source>
</evidence>
<dbReference type="GeneID" id="18935454"/>
<dbReference type="VEuPathDB" id="FungiDB:MELLADRAFT_90105"/>
<keyword evidence="2" id="KW-0732">Signal</keyword>
<evidence type="ECO:0000256" key="2">
    <source>
        <dbReference type="SAM" id="SignalP"/>
    </source>
</evidence>
<name>F4RVP1_MELLP</name>
<protein>
    <recommendedName>
        <fullName evidence="5">Secreted protein</fullName>
    </recommendedName>
</protein>
<evidence type="ECO:0000313" key="4">
    <source>
        <dbReference type="Proteomes" id="UP000001072"/>
    </source>
</evidence>
<feature type="region of interest" description="Disordered" evidence="1">
    <location>
        <begin position="200"/>
        <end position="274"/>
    </location>
</feature>
<evidence type="ECO:0008006" key="5">
    <source>
        <dbReference type="Google" id="ProtNLM"/>
    </source>
</evidence>
<dbReference type="RefSeq" id="XP_007413342.1">
    <property type="nucleotide sequence ID" value="XM_007413280.1"/>
</dbReference>
<dbReference type="AlphaFoldDB" id="F4RVP1"/>
<sequence length="274" mass="31374">MRVTDWIPMKICSLAFTLLVINATPIQSLPSGSAEFHSPVVDSQQLAGLTINGKRFRRRGGIPLPRIYPIPLVWGVDWNLLWYFVDPDKLTREGLSPQNFKNIDNKRVATLRETALQAATRAIEVYDLLHPEENVKALAEIRRLAILESEPDLSQEDQKEEDRLKTNLWEVFQKNPTLKESTTAIFLANVPEHTKAKFQQISHDMNGARYADKPTRTENQKSNDEDQDQDSDHDGNDDDNDGDEDQEKDKKGDQEPAKDWAHVQLWDSEPVDEF</sequence>
<dbReference type="Proteomes" id="UP000001072">
    <property type="component" value="Unassembled WGS sequence"/>
</dbReference>
<organism evidence="4">
    <name type="scientific">Melampsora larici-populina (strain 98AG31 / pathotype 3-4-7)</name>
    <name type="common">Poplar leaf rust fungus</name>
    <dbReference type="NCBI Taxonomy" id="747676"/>
    <lineage>
        <taxon>Eukaryota</taxon>
        <taxon>Fungi</taxon>
        <taxon>Dikarya</taxon>
        <taxon>Basidiomycota</taxon>
        <taxon>Pucciniomycotina</taxon>
        <taxon>Pucciniomycetes</taxon>
        <taxon>Pucciniales</taxon>
        <taxon>Melampsoraceae</taxon>
        <taxon>Melampsora</taxon>
    </lineage>
</organism>
<reference evidence="4" key="1">
    <citation type="journal article" date="2011" name="Proc. Natl. Acad. Sci. U.S.A.">
        <title>Obligate biotrophy features unraveled by the genomic analysis of rust fungi.</title>
        <authorList>
            <person name="Duplessis S."/>
            <person name="Cuomo C.A."/>
            <person name="Lin Y.-C."/>
            <person name="Aerts A."/>
            <person name="Tisserant E."/>
            <person name="Veneault-Fourrey C."/>
            <person name="Joly D.L."/>
            <person name="Hacquard S."/>
            <person name="Amselem J."/>
            <person name="Cantarel B.L."/>
            <person name="Chiu R."/>
            <person name="Coutinho P.M."/>
            <person name="Feau N."/>
            <person name="Field M."/>
            <person name="Frey P."/>
            <person name="Gelhaye E."/>
            <person name="Goldberg J."/>
            <person name="Grabherr M.G."/>
            <person name="Kodira C.D."/>
            <person name="Kohler A."/>
            <person name="Kuees U."/>
            <person name="Lindquist E.A."/>
            <person name="Lucas S.M."/>
            <person name="Mago R."/>
            <person name="Mauceli E."/>
            <person name="Morin E."/>
            <person name="Murat C."/>
            <person name="Pangilinan J.L."/>
            <person name="Park R."/>
            <person name="Pearson M."/>
            <person name="Quesneville H."/>
            <person name="Rouhier N."/>
            <person name="Sakthikumar S."/>
            <person name="Salamov A.A."/>
            <person name="Schmutz J."/>
            <person name="Selles B."/>
            <person name="Shapiro H."/>
            <person name="Tanguay P."/>
            <person name="Tuskan G.A."/>
            <person name="Henrissat B."/>
            <person name="Van de Peer Y."/>
            <person name="Rouze P."/>
            <person name="Ellis J.G."/>
            <person name="Dodds P.N."/>
            <person name="Schein J.E."/>
            <person name="Zhong S."/>
            <person name="Hamelin R.C."/>
            <person name="Grigoriev I.V."/>
            <person name="Szabo L.J."/>
            <person name="Martin F."/>
        </authorList>
    </citation>
    <scope>NUCLEOTIDE SEQUENCE [LARGE SCALE GENOMIC DNA]</scope>
    <source>
        <strain evidence="4">98AG31 / pathotype 3-4-7</strain>
    </source>
</reference>
<feature type="compositionally biased region" description="Acidic residues" evidence="1">
    <location>
        <begin position="235"/>
        <end position="246"/>
    </location>
</feature>
<proteinExistence type="predicted"/>